<keyword evidence="5 10" id="KW-0812">Transmembrane</keyword>
<feature type="topological domain" description="Periplasmic" evidence="10">
    <location>
        <begin position="28"/>
        <end position="179"/>
    </location>
</feature>
<dbReference type="InterPro" id="IPR007533">
    <property type="entry name" value="Cyt_c_oxidase_assmbl_CtaG"/>
</dbReference>
<dbReference type="InterPro" id="IPR023471">
    <property type="entry name" value="CtaG/Cox11_dom_sf"/>
</dbReference>
<evidence type="ECO:0000256" key="9">
    <source>
        <dbReference type="ARBA" id="ARBA00023136"/>
    </source>
</evidence>
<evidence type="ECO:0000256" key="1">
    <source>
        <dbReference type="ARBA" id="ARBA00004007"/>
    </source>
</evidence>
<evidence type="ECO:0000256" key="7">
    <source>
        <dbReference type="ARBA" id="ARBA00022989"/>
    </source>
</evidence>
<dbReference type="SUPFAM" id="SSF110111">
    <property type="entry name" value="Ctag/Cox11"/>
    <property type="match status" value="1"/>
</dbReference>
<dbReference type="EMBL" id="JBDIZK010000001">
    <property type="protein sequence ID" value="MEN3745704.1"/>
    <property type="molecule type" value="Genomic_DNA"/>
</dbReference>
<protein>
    <recommendedName>
        <fullName evidence="4 10">Cytochrome c oxidase assembly protein CtaG</fullName>
    </recommendedName>
</protein>
<dbReference type="RefSeq" id="WP_346244713.1">
    <property type="nucleotide sequence ID" value="NZ_JBDIZK010000001.1"/>
</dbReference>
<dbReference type="NCBIfam" id="NF003465">
    <property type="entry name" value="PRK05089.1"/>
    <property type="match status" value="1"/>
</dbReference>
<evidence type="ECO:0000256" key="8">
    <source>
        <dbReference type="ARBA" id="ARBA00023008"/>
    </source>
</evidence>
<accession>A0ABV0B271</accession>
<sequence length="179" mass="19484">MTLSRKLRTALLGGTFVCCMGGLGFASVPLYRMFCEVTGFDGTTQRGTEAPGATGRMVTVAFDANTSPKLPWKFKPEVASERVNVGARDMAFFTARNDSDKPVTGTATFNVSPGQAGKYFTKIQCFCFTEQTLAPGEEVRMPVIYYVDPAILNDPDARDVEKITLSYTFYPVDSAKTPG</sequence>
<keyword evidence="6 10" id="KW-0735">Signal-anchor</keyword>
<comment type="function">
    <text evidence="1 10">Exerts its effect at some terminal stage of cytochrome c oxidase synthesis, probably by being involved in the insertion of the copper B into subunit I.</text>
</comment>
<comment type="subcellular location">
    <subcellularLocation>
        <location evidence="2 10">Cell inner membrane</location>
        <topology evidence="2 10">Single-pass type II membrane protein</topology>
        <orientation evidence="2 10">Periplasmic side</orientation>
    </subcellularLocation>
</comment>
<dbReference type="Proteomes" id="UP001427805">
    <property type="component" value="Unassembled WGS sequence"/>
</dbReference>
<gene>
    <name evidence="10" type="primary">ctaG</name>
    <name evidence="11" type="ORF">TPR58_00890</name>
</gene>
<dbReference type="Gene3D" id="2.60.370.10">
    <property type="entry name" value="Ctag/Cox11"/>
    <property type="match status" value="1"/>
</dbReference>
<keyword evidence="10" id="KW-0997">Cell inner membrane</keyword>
<comment type="similarity">
    <text evidence="3 10">Belongs to the COX11/CtaG family.</text>
</comment>
<dbReference type="PIRSF" id="PIRSF005413">
    <property type="entry name" value="COX11"/>
    <property type="match status" value="1"/>
</dbReference>
<dbReference type="HAMAP" id="MF_00155">
    <property type="entry name" value="CtaG"/>
    <property type="match status" value="1"/>
</dbReference>
<keyword evidence="8 10" id="KW-0186">Copper</keyword>
<comment type="caution">
    <text evidence="11">The sequence shown here is derived from an EMBL/GenBank/DDBJ whole genome shotgun (WGS) entry which is preliminary data.</text>
</comment>
<evidence type="ECO:0000313" key="11">
    <source>
        <dbReference type="EMBL" id="MEN3745704.1"/>
    </source>
</evidence>
<reference evidence="11 12" key="1">
    <citation type="submission" date="2024-05" db="EMBL/GenBank/DDBJ databases">
        <title>Sphingomonas sp. HF-S3 16S ribosomal RNA gene Genome sequencing and assembly.</title>
        <authorList>
            <person name="Lee H."/>
        </authorList>
    </citation>
    <scope>NUCLEOTIDE SEQUENCE [LARGE SCALE GENOMIC DNA]</scope>
    <source>
        <strain evidence="11 12">HF-S3</strain>
    </source>
</reference>
<keyword evidence="12" id="KW-1185">Reference proteome</keyword>
<dbReference type="PANTHER" id="PTHR21320">
    <property type="entry name" value="CYTOCHROME C OXIDASE ASSEMBLY PROTEIN COX11-RELATED"/>
    <property type="match status" value="1"/>
</dbReference>
<evidence type="ECO:0000256" key="4">
    <source>
        <dbReference type="ARBA" id="ARBA00015384"/>
    </source>
</evidence>
<evidence type="ECO:0000256" key="6">
    <source>
        <dbReference type="ARBA" id="ARBA00022968"/>
    </source>
</evidence>
<evidence type="ECO:0000256" key="2">
    <source>
        <dbReference type="ARBA" id="ARBA00004382"/>
    </source>
</evidence>
<feature type="topological domain" description="Cytoplasmic" evidence="10">
    <location>
        <begin position="1"/>
        <end position="8"/>
    </location>
</feature>
<dbReference type="PANTHER" id="PTHR21320:SF3">
    <property type="entry name" value="CYTOCHROME C OXIDASE ASSEMBLY PROTEIN COX11, MITOCHONDRIAL-RELATED"/>
    <property type="match status" value="1"/>
</dbReference>
<keyword evidence="7 10" id="KW-1133">Transmembrane helix</keyword>
<proteinExistence type="inferred from homology"/>
<keyword evidence="10" id="KW-1003">Cell membrane</keyword>
<evidence type="ECO:0000256" key="10">
    <source>
        <dbReference type="HAMAP-Rule" id="MF_00155"/>
    </source>
</evidence>
<organism evidence="11 12">
    <name type="scientific">Sphingomonas rustica</name>
    <dbReference type="NCBI Taxonomy" id="3103142"/>
    <lineage>
        <taxon>Bacteria</taxon>
        <taxon>Pseudomonadati</taxon>
        <taxon>Pseudomonadota</taxon>
        <taxon>Alphaproteobacteria</taxon>
        <taxon>Sphingomonadales</taxon>
        <taxon>Sphingomonadaceae</taxon>
        <taxon>Sphingomonas</taxon>
    </lineage>
</organism>
<keyword evidence="9 10" id="KW-0472">Membrane</keyword>
<evidence type="ECO:0000256" key="5">
    <source>
        <dbReference type="ARBA" id="ARBA00022692"/>
    </source>
</evidence>
<dbReference type="Pfam" id="PF04442">
    <property type="entry name" value="CtaG_Cox11"/>
    <property type="match status" value="1"/>
</dbReference>
<name>A0ABV0B271_9SPHN</name>
<evidence type="ECO:0000256" key="3">
    <source>
        <dbReference type="ARBA" id="ARBA00009620"/>
    </source>
</evidence>
<evidence type="ECO:0000313" key="12">
    <source>
        <dbReference type="Proteomes" id="UP001427805"/>
    </source>
</evidence>